<dbReference type="EMBL" id="JAELVR010000005">
    <property type="protein sequence ID" value="MBJ6371788.1"/>
    <property type="molecule type" value="Genomic_DNA"/>
</dbReference>
<comment type="caution">
    <text evidence="5">The sequence shown here is derived from an EMBL/GenBank/DDBJ whole genome shotgun (WGS) entry which is preliminary data.</text>
</comment>
<keyword evidence="2" id="KW-0865">Zymogen</keyword>
<keyword evidence="6" id="KW-1185">Reference proteome</keyword>
<organism evidence="5 6">
    <name type="scientific">Sedimentitalea arenosa</name>
    <dbReference type="NCBI Taxonomy" id="2798803"/>
    <lineage>
        <taxon>Bacteria</taxon>
        <taxon>Pseudomonadati</taxon>
        <taxon>Pseudomonadota</taxon>
        <taxon>Alphaproteobacteria</taxon>
        <taxon>Rhodobacterales</taxon>
        <taxon>Paracoccaceae</taxon>
        <taxon>Sedimentitalea</taxon>
    </lineage>
</organism>
<keyword evidence="3" id="KW-0456">Lyase</keyword>
<dbReference type="GO" id="GO:0008654">
    <property type="term" value="P:phospholipid biosynthetic process"/>
    <property type="evidence" value="ECO:0007669"/>
    <property type="project" value="InterPro"/>
</dbReference>
<evidence type="ECO:0000313" key="5">
    <source>
        <dbReference type="EMBL" id="MBJ6371788.1"/>
    </source>
</evidence>
<sequence>MTADHALETPDNLDDHIQFLVAFAHTNPTFETLICASLKTARKTAEIHLDRALYTALPWPETFAEYIMFLRDFACWCPHPDTNPAWARDDGDGQQEVYDRGCHFFWLIDQPVGPGGTVIVQNLSWFSHWMIGYASLYGDFLDTPESFSPDILNSFISLSPKYAVGDSMVDGKPNCPSGWQTFNQFFARELNSGLRPIAKPEDNRVLVSPADCAFRRKYEIDAESRIEEITIKRTHKFATIGQLLDCSPFSKSFRNGMMLHFFLGPYSYHRYHAPVSGTVRECRKVHGLTYMGVRLKDNQFLAQDDAKNGYQFSQSRGVLILDSVGCNLGDIGLVGVVPVGMCHISSVNFTTKTGATLTKGEEFGFFAFGGSDIIILLQEQAGLRLTLPQDYIEYGKMIAAGHSAGR</sequence>
<evidence type="ECO:0000313" key="6">
    <source>
        <dbReference type="Proteomes" id="UP000619079"/>
    </source>
</evidence>
<reference evidence="5" key="1">
    <citation type="submission" date="2020-12" db="EMBL/GenBank/DDBJ databases">
        <title>Sedimentitalea sp. nov., isolated from sand in Incheon.</title>
        <authorList>
            <person name="Kim W."/>
        </authorList>
    </citation>
    <scope>NUCLEOTIDE SEQUENCE</scope>
    <source>
        <strain evidence="5">CAU 1593</strain>
    </source>
</reference>
<accession>A0A8J7LRB3</accession>
<evidence type="ECO:0000256" key="4">
    <source>
        <dbReference type="ARBA" id="ARBA00023317"/>
    </source>
</evidence>
<dbReference type="Pfam" id="PF02666">
    <property type="entry name" value="PS_Dcarbxylase"/>
    <property type="match status" value="1"/>
</dbReference>
<proteinExistence type="predicted"/>
<evidence type="ECO:0000256" key="1">
    <source>
        <dbReference type="ARBA" id="ARBA00022793"/>
    </source>
</evidence>
<gene>
    <name evidence="5" type="ORF">JF290_09635</name>
</gene>
<dbReference type="RefSeq" id="WP_233155233.1">
    <property type="nucleotide sequence ID" value="NZ_JAELVR010000005.1"/>
</dbReference>
<dbReference type="AlphaFoldDB" id="A0A8J7LRB3"/>
<dbReference type="PANTHER" id="PTHR10067">
    <property type="entry name" value="PHOSPHATIDYLSERINE DECARBOXYLASE"/>
    <property type="match status" value="1"/>
</dbReference>
<evidence type="ECO:0000256" key="3">
    <source>
        <dbReference type="ARBA" id="ARBA00023239"/>
    </source>
</evidence>
<evidence type="ECO:0000256" key="2">
    <source>
        <dbReference type="ARBA" id="ARBA00023145"/>
    </source>
</evidence>
<dbReference type="Proteomes" id="UP000619079">
    <property type="component" value="Unassembled WGS sequence"/>
</dbReference>
<dbReference type="InterPro" id="IPR003817">
    <property type="entry name" value="PS_Dcarbxylase"/>
</dbReference>
<protein>
    <submittedName>
        <fullName evidence="5">Phosphatidylserine decarboxylase</fullName>
    </submittedName>
</protein>
<keyword evidence="1" id="KW-0210">Decarboxylase</keyword>
<dbReference type="PANTHER" id="PTHR10067:SF13">
    <property type="entry name" value="PHOSPHATIDYLSERINE DECARBOXYLASE"/>
    <property type="match status" value="1"/>
</dbReference>
<name>A0A8J7LRB3_9RHOB</name>
<keyword evidence="4" id="KW-0670">Pyruvate</keyword>
<dbReference type="GO" id="GO:0004609">
    <property type="term" value="F:phosphatidylserine decarboxylase activity"/>
    <property type="evidence" value="ECO:0007669"/>
    <property type="project" value="InterPro"/>
</dbReference>